<dbReference type="InterPro" id="IPR017871">
    <property type="entry name" value="ABC_transporter-like_CS"/>
</dbReference>
<dbReference type="PROSITE" id="PS50893">
    <property type="entry name" value="ABC_TRANSPORTER_2"/>
    <property type="match status" value="1"/>
</dbReference>
<gene>
    <name evidence="5" type="ORF">ACFFGE_11320</name>
</gene>
<dbReference type="CDD" id="cd03255">
    <property type="entry name" value="ABC_MJ0796_LolCDE_FtsE"/>
    <property type="match status" value="1"/>
</dbReference>
<dbReference type="Pfam" id="PF00005">
    <property type="entry name" value="ABC_tran"/>
    <property type="match status" value="1"/>
</dbReference>
<organism evidence="5 6">
    <name type="scientific">Brevundimonas balnearis</name>
    <dbReference type="NCBI Taxonomy" id="1572858"/>
    <lineage>
        <taxon>Bacteria</taxon>
        <taxon>Pseudomonadati</taxon>
        <taxon>Pseudomonadota</taxon>
        <taxon>Alphaproteobacteria</taxon>
        <taxon>Caulobacterales</taxon>
        <taxon>Caulobacteraceae</taxon>
        <taxon>Brevundimonas</taxon>
    </lineage>
</organism>
<dbReference type="RefSeq" id="WP_376836506.1">
    <property type="nucleotide sequence ID" value="NZ_JBHLSW010000007.1"/>
</dbReference>
<dbReference type="Proteomes" id="UP001589906">
    <property type="component" value="Unassembled WGS sequence"/>
</dbReference>
<evidence type="ECO:0000313" key="6">
    <source>
        <dbReference type="Proteomes" id="UP001589906"/>
    </source>
</evidence>
<keyword evidence="1" id="KW-0813">Transport</keyword>
<dbReference type="PROSITE" id="PS00211">
    <property type="entry name" value="ABC_TRANSPORTER_1"/>
    <property type="match status" value="1"/>
</dbReference>
<dbReference type="SMART" id="SM00382">
    <property type="entry name" value="AAA"/>
    <property type="match status" value="1"/>
</dbReference>
<reference evidence="5 6" key="1">
    <citation type="submission" date="2024-09" db="EMBL/GenBank/DDBJ databases">
        <authorList>
            <person name="Sun Q."/>
            <person name="Mori K."/>
        </authorList>
    </citation>
    <scope>NUCLEOTIDE SEQUENCE [LARGE SCALE GENOMIC DNA]</scope>
    <source>
        <strain evidence="5 6">NCAIM B.02621</strain>
    </source>
</reference>
<keyword evidence="6" id="KW-1185">Reference proteome</keyword>
<evidence type="ECO:0000256" key="1">
    <source>
        <dbReference type="ARBA" id="ARBA00022448"/>
    </source>
</evidence>
<dbReference type="Gene3D" id="3.40.50.300">
    <property type="entry name" value="P-loop containing nucleotide triphosphate hydrolases"/>
    <property type="match status" value="1"/>
</dbReference>
<dbReference type="InterPro" id="IPR027417">
    <property type="entry name" value="P-loop_NTPase"/>
</dbReference>
<dbReference type="InterPro" id="IPR015854">
    <property type="entry name" value="ABC_transpr_LolD-like"/>
</dbReference>
<evidence type="ECO:0000313" key="5">
    <source>
        <dbReference type="EMBL" id="MFC0634461.1"/>
    </source>
</evidence>
<dbReference type="PANTHER" id="PTHR24220">
    <property type="entry name" value="IMPORT ATP-BINDING PROTEIN"/>
    <property type="match status" value="1"/>
</dbReference>
<proteinExistence type="predicted"/>
<comment type="caution">
    <text evidence="5">The sequence shown here is derived from an EMBL/GenBank/DDBJ whole genome shotgun (WGS) entry which is preliminary data.</text>
</comment>
<accession>A0ABV6R4B8</accession>
<dbReference type="GO" id="GO:0005524">
    <property type="term" value="F:ATP binding"/>
    <property type="evidence" value="ECO:0007669"/>
    <property type="project" value="UniProtKB-KW"/>
</dbReference>
<feature type="domain" description="ABC transporter" evidence="4">
    <location>
        <begin position="6"/>
        <end position="236"/>
    </location>
</feature>
<dbReference type="EMBL" id="JBHLSW010000007">
    <property type="protein sequence ID" value="MFC0634461.1"/>
    <property type="molecule type" value="Genomic_DNA"/>
</dbReference>
<evidence type="ECO:0000256" key="3">
    <source>
        <dbReference type="ARBA" id="ARBA00022840"/>
    </source>
</evidence>
<sequence length="237" mass="25474">MTAVTARHIDMAFGSNGLMTQVLFDVNLEVEQGKLTMLVGPSGCGKTTLLSILSGTLKPTGGEVEVMGNVITRMRDAEKVILRRRRIGFIFQQYNLLPALTAAENAAMALVADGMPLKQAAEKARAVLETLGMGPHADKLPRMLSGGQQQRVAIARAIVHEPDLVVCDEPTAALDAETGRQVMELLKEAAAGPGRAVLVVTHDNRIYRYADRIVAMEDGRIVGDSREGTLPEGIHAH</sequence>
<protein>
    <submittedName>
        <fullName evidence="5">ABC transporter ATP-binding protein</fullName>
    </submittedName>
</protein>
<dbReference type="InterPro" id="IPR003593">
    <property type="entry name" value="AAA+_ATPase"/>
</dbReference>
<dbReference type="InterPro" id="IPR003439">
    <property type="entry name" value="ABC_transporter-like_ATP-bd"/>
</dbReference>
<name>A0ABV6R4B8_9CAUL</name>
<keyword evidence="3 5" id="KW-0067">ATP-binding</keyword>
<dbReference type="SUPFAM" id="SSF52540">
    <property type="entry name" value="P-loop containing nucleoside triphosphate hydrolases"/>
    <property type="match status" value="1"/>
</dbReference>
<evidence type="ECO:0000259" key="4">
    <source>
        <dbReference type="PROSITE" id="PS50893"/>
    </source>
</evidence>
<dbReference type="InterPro" id="IPR017911">
    <property type="entry name" value="MacB-like_ATP-bd"/>
</dbReference>
<dbReference type="PANTHER" id="PTHR24220:SF376">
    <property type="entry name" value="ABC TRANSPORTER"/>
    <property type="match status" value="1"/>
</dbReference>
<evidence type="ECO:0000256" key="2">
    <source>
        <dbReference type="ARBA" id="ARBA00022741"/>
    </source>
</evidence>
<keyword evidence="2" id="KW-0547">Nucleotide-binding</keyword>